<protein>
    <submittedName>
        <fullName evidence="1">Uncharacterized protein</fullName>
    </submittedName>
</protein>
<accession>A0A4P2VIJ1</accession>
<evidence type="ECO:0000313" key="1">
    <source>
        <dbReference type="EMBL" id="BBH51674.1"/>
    </source>
</evidence>
<dbReference type="EMBL" id="AP019368">
    <property type="protein sequence ID" value="BBH51674.1"/>
    <property type="molecule type" value="Genomic_DNA"/>
</dbReference>
<dbReference type="OrthoDB" id="5294738at2"/>
<dbReference type="Proteomes" id="UP000291236">
    <property type="component" value="Chromosome"/>
</dbReference>
<keyword evidence="2" id="KW-1185">Reference proteome</keyword>
<evidence type="ECO:0000313" key="2">
    <source>
        <dbReference type="Proteomes" id="UP000291236"/>
    </source>
</evidence>
<dbReference type="RefSeq" id="WP_130605445.1">
    <property type="nucleotide sequence ID" value="NZ_AP019368.1"/>
</dbReference>
<name>A0A4P2VIJ1_FLUSA</name>
<sequence>MKKLAFLPHNKIENIWLEEEYLNIKKLLNKKHAAYLENEEFEIEAGVCKEQIQLKVSLRKHDNSVLYPIECVYVRELDDKVDHNEIAINMIDYLDLYWADYFIEDRDIFVPLDWSKHEFEGITFYLRGFIRNINLEEQAESFLAQHGYGDYEIKSISSET</sequence>
<dbReference type="AlphaFoldDB" id="A0A4P2VIJ1"/>
<reference evidence="1 2" key="1">
    <citation type="submission" date="2018-12" db="EMBL/GenBank/DDBJ databases">
        <title>Rubrispira sanarue gen. nov., sp., nov., a member of the order Silvanigrellales, isolated from a brackish lake in Hamamatsu Japan.</title>
        <authorList>
            <person name="Maejima Y."/>
            <person name="Iino T."/>
            <person name="Muraguchi Y."/>
            <person name="Fukuda K."/>
            <person name="Nojiri H."/>
            <person name="Ohkuma M."/>
            <person name="Moriuchi R."/>
            <person name="Dohra H."/>
            <person name="Kimbara K."/>
            <person name="Shintani M."/>
        </authorList>
    </citation>
    <scope>NUCLEOTIDE SEQUENCE [LARGE SCALE GENOMIC DNA]</scope>
    <source>
        <strain evidence="1 2">RF1110005</strain>
    </source>
</reference>
<organism evidence="1 2">
    <name type="scientific">Fluviispira sanaruensis</name>
    <dbReference type="NCBI Taxonomy" id="2493639"/>
    <lineage>
        <taxon>Bacteria</taxon>
        <taxon>Pseudomonadati</taxon>
        <taxon>Bdellovibrionota</taxon>
        <taxon>Oligoflexia</taxon>
        <taxon>Silvanigrellales</taxon>
        <taxon>Silvanigrellaceae</taxon>
        <taxon>Fluviispira</taxon>
    </lineage>
</organism>
<gene>
    <name evidence="1" type="ORF">JCM31447_00910</name>
</gene>
<proteinExistence type="predicted"/>
<dbReference type="KEGG" id="sbf:JCM31447_00910"/>